<dbReference type="OrthoDB" id="5496837at2"/>
<reference evidence="2 3" key="1">
    <citation type="submission" date="2019-01" db="EMBL/GenBank/DDBJ databases">
        <title>Agromyces.</title>
        <authorList>
            <person name="Li J."/>
        </authorList>
    </citation>
    <scope>NUCLEOTIDE SEQUENCE [LARGE SCALE GENOMIC DNA]</scope>
    <source>
        <strain evidence="2 3">DSM 15934</strain>
    </source>
</reference>
<sequence length="391" mass="40092">MKKLFGILAVALLLGPSVGLVSVAALMHPAAISCSSGSLLVGDIPDSLTAKTRDGGSIKLNRQQLTHAATIMTVAGRTAGVGREGVIIALMAALTESTLRMLANPSAYPESLGFSNDGVGSDHDSLGLFQMRHASGWGTIAELMDPEYQALAFFGGPSGPNGGSPRGLLDIPGWQFLDPGEAAQAVEVSAYPDRYQNYQPVAEAIVTALTRTQSNGGSAAAAGGPVIPETSRVVFPLPAGTYTSTDSFGPRIDPYTGVQRFHAGSDLAAPMGTPILVIADGVITFAGQRGTYGGLIIVEHTVGGERVASYYAHMYDDGVHVTEGDTVAAGQHIGDVGSAGKSTGAHLHLEIHPGGAKAPAVDAMDWLTEHGAAGLANAEVSTAGCRPERTP</sequence>
<dbReference type="PANTHER" id="PTHR21666">
    <property type="entry name" value="PEPTIDASE-RELATED"/>
    <property type="match status" value="1"/>
</dbReference>
<dbReference type="Gene3D" id="2.70.70.10">
    <property type="entry name" value="Glucose Permease (Domain IIA)"/>
    <property type="match status" value="1"/>
</dbReference>
<dbReference type="AlphaFoldDB" id="A0A4Q2L209"/>
<dbReference type="CDD" id="cd12797">
    <property type="entry name" value="M23_peptidase"/>
    <property type="match status" value="1"/>
</dbReference>
<proteinExistence type="predicted"/>
<evidence type="ECO:0000313" key="3">
    <source>
        <dbReference type="Proteomes" id="UP000293865"/>
    </source>
</evidence>
<evidence type="ECO:0000313" key="2">
    <source>
        <dbReference type="EMBL" id="RXZ70302.1"/>
    </source>
</evidence>
<dbReference type="InterPro" id="IPR011055">
    <property type="entry name" value="Dup_hybrid_motif"/>
</dbReference>
<dbReference type="InterPro" id="IPR016047">
    <property type="entry name" value="M23ase_b-sheet_dom"/>
</dbReference>
<gene>
    <name evidence="2" type="ORF">ESP51_10480</name>
</gene>
<comment type="caution">
    <text evidence="2">The sequence shown here is derived from an EMBL/GenBank/DDBJ whole genome shotgun (WGS) entry which is preliminary data.</text>
</comment>
<feature type="domain" description="M23ase beta-sheet core" evidence="1">
    <location>
        <begin position="260"/>
        <end position="355"/>
    </location>
</feature>
<keyword evidence="3" id="KW-1185">Reference proteome</keyword>
<evidence type="ECO:0000259" key="1">
    <source>
        <dbReference type="Pfam" id="PF01551"/>
    </source>
</evidence>
<dbReference type="PANTHER" id="PTHR21666:SF270">
    <property type="entry name" value="MUREIN HYDROLASE ACTIVATOR ENVC"/>
    <property type="match status" value="1"/>
</dbReference>
<name>A0A4Q2L209_9MICO</name>
<dbReference type="PROSITE" id="PS51257">
    <property type="entry name" value="PROKAR_LIPOPROTEIN"/>
    <property type="match status" value="1"/>
</dbReference>
<dbReference type="Proteomes" id="UP000293865">
    <property type="component" value="Unassembled WGS sequence"/>
</dbReference>
<dbReference type="GO" id="GO:0004222">
    <property type="term" value="F:metalloendopeptidase activity"/>
    <property type="evidence" value="ECO:0007669"/>
    <property type="project" value="TreeGrafter"/>
</dbReference>
<dbReference type="RefSeq" id="WP_129520843.1">
    <property type="nucleotide sequence ID" value="NZ_SDPN01000016.1"/>
</dbReference>
<dbReference type="Pfam" id="PF01551">
    <property type="entry name" value="Peptidase_M23"/>
    <property type="match status" value="1"/>
</dbReference>
<dbReference type="SUPFAM" id="SSF51261">
    <property type="entry name" value="Duplicated hybrid motif"/>
    <property type="match status" value="1"/>
</dbReference>
<accession>A0A4Q2L209</accession>
<organism evidence="2 3">
    <name type="scientific">Agromyces albus</name>
    <dbReference type="NCBI Taxonomy" id="205332"/>
    <lineage>
        <taxon>Bacteria</taxon>
        <taxon>Bacillati</taxon>
        <taxon>Actinomycetota</taxon>
        <taxon>Actinomycetes</taxon>
        <taxon>Micrococcales</taxon>
        <taxon>Microbacteriaceae</taxon>
        <taxon>Agromyces</taxon>
    </lineage>
</organism>
<dbReference type="EMBL" id="SDPN01000016">
    <property type="protein sequence ID" value="RXZ70302.1"/>
    <property type="molecule type" value="Genomic_DNA"/>
</dbReference>
<protein>
    <submittedName>
        <fullName evidence="2">M23 family metallopeptidase</fullName>
    </submittedName>
</protein>
<dbReference type="InterPro" id="IPR050570">
    <property type="entry name" value="Cell_wall_metabolism_enzyme"/>
</dbReference>